<dbReference type="InterPro" id="IPR059030">
    <property type="entry name" value="TPR_Epg5_mid"/>
</dbReference>
<evidence type="ECO:0000259" key="3">
    <source>
        <dbReference type="Pfam" id="PF26103"/>
    </source>
</evidence>
<feature type="domain" description="Epg5-like central TPR repeats" evidence="3">
    <location>
        <begin position="502"/>
        <end position="871"/>
    </location>
</feature>
<evidence type="ECO:0000313" key="5">
    <source>
        <dbReference type="EMBL" id="JAC34967.1"/>
    </source>
</evidence>
<dbReference type="Pfam" id="PF26103">
    <property type="entry name" value="TPR_Epg5"/>
    <property type="match status" value="1"/>
</dbReference>
<evidence type="ECO:0000256" key="2">
    <source>
        <dbReference type="ARBA" id="ARBA00023006"/>
    </source>
</evidence>
<sequence>MHLLDVLVQLAYFEADCLDSVLAHFTELLATLPPPTASQSMMRSVFSYMIGSQSGSWSAMVPFQSVPTFPWFALAGMLAEAQLPEVASAWKILLSAIAQSPQVSVEAIVKKTVQAPLDILLLYRWAYQALQTDADHPALPLIWQQFFSLYLQRSPNGSSVGPRFFESTSYFSLLKKMKRRLSELADHSYKQCEEGPSRDLLERLFKMYRTFSLWLEEPRLQTASIDFSALPSQYCPDALCAIIQGNNQLWHDLVSLEAGQRKLQSLLPQRPHASRPCRNQHCEQAPEERIISRLKTYEGQMPPPSVPTLRPVIPAVPCLASQVRELVSTQLRVLVGEASTVVGRLDKLTCLDHICREELLPILYDNVAAFVHLAVPCDYREECKGPLHLRLQYYEAREAPDISHKVEKNRTEWVATLTELQRAPPHASCCAQVQLEACLTQLVQQHRQAAPSTREALQKLGSEVFFDMVGLLHKEMVQYLPTRQFVTLCLDMVGEEFVANRGDQCLPVLQAILNDPSTVGHVAPFFSPGAANDEQYALMYKSVSSCIIPSLYNAVFVLLSKFDLPGWLISHKPSRAVRQQLLEAVEKALCKCGINPEVPLLPLVEVFHLHLYSVLQFHFPEHYAFILAMLLRGTESCSIAVTTWGVFLQALGYCMPDQVVKTHDEEYAKNQCLLTLAEAEESIDTTAVHFNALRKSDASTAKSGLYGRVRPFLPVLPRFFSVIAHCYVWEKFKAPSDNLQEAAKAVFGLYGPWLELTDGKSMCLPWLPGDAKDAGCMADSLVTVLAFFHRCCQDTWNVNVLSLTWQHYFIKYVWTNPLEHITATVHAAFATLPWSQFSPTVEDMRLACKLLEAKYSAHVDFLVSVFMQVQWKEQLNKSLQLAPECAVEYHSCFAQLVVSLAWHRDMSAFVATMVGPLHEHEWSMLPAELVCRVQKKLACHCDVQQLLKSSPGTDKIMLDFVATLSCMSPGTKRDPSKQLSL</sequence>
<dbReference type="GO" id="GO:0097352">
    <property type="term" value="P:autophagosome maturation"/>
    <property type="evidence" value="ECO:0007669"/>
    <property type="project" value="TreeGrafter"/>
</dbReference>
<name>A0A023GMB4_AMBTT</name>
<feature type="domain" description="Epg5-like TPR" evidence="4">
    <location>
        <begin position="88"/>
        <end position="254"/>
    </location>
</feature>
<dbReference type="Pfam" id="PF26573">
    <property type="entry name" value="TPR_Epg5_2"/>
    <property type="match status" value="1"/>
</dbReference>
<evidence type="ECO:0000259" key="4">
    <source>
        <dbReference type="Pfam" id="PF26573"/>
    </source>
</evidence>
<dbReference type="GO" id="GO:0005737">
    <property type="term" value="C:cytoplasm"/>
    <property type="evidence" value="ECO:0007669"/>
    <property type="project" value="TreeGrafter"/>
</dbReference>
<dbReference type="AlphaFoldDB" id="A0A023GMB4"/>
<dbReference type="InterPro" id="IPR058750">
    <property type="entry name" value="TPR_Epg5"/>
</dbReference>
<reference evidence="5" key="1">
    <citation type="submission" date="2014-03" db="EMBL/GenBank/DDBJ databases">
        <title>The sialotranscriptome of Amblyomma triste, Amblyomma parvum and Amblyomma cajennense ticks, uncovered by 454-based RNA-seq.</title>
        <authorList>
            <person name="Garcia G.R."/>
            <person name="Gardinassi L.G."/>
            <person name="Ribeiro J.M."/>
            <person name="Anatriello E."/>
            <person name="Ferreira B.R."/>
            <person name="Moreira H.N."/>
            <person name="Mafra C."/>
            <person name="Olegario M.M."/>
            <person name="Szabo P.J."/>
            <person name="Miranda-Santos I.K."/>
            <person name="Maruyama S.R."/>
        </authorList>
    </citation>
    <scope>NUCLEOTIDE SEQUENCE</scope>
    <source>
        <strain evidence="5">Mato Grasso do Sul</strain>
        <tissue evidence="5">Salivary glands</tissue>
    </source>
</reference>
<dbReference type="EMBL" id="GBBM01000451">
    <property type="protein sequence ID" value="JAC34967.1"/>
    <property type="molecule type" value="mRNA"/>
</dbReference>
<accession>A0A023GMB4</accession>
<dbReference type="PANTHER" id="PTHR31139">
    <property type="entry name" value="ECTOPIC P GRANULES PROTEIN 5 HOMOLOG"/>
    <property type="match status" value="1"/>
</dbReference>
<dbReference type="InterPro" id="IPR051436">
    <property type="entry name" value="Autophagy-related_EPG5"/>
</dbReference>
<protein>
    <submittedName>
        <fullName evidence="5">Uncharacterized protein</fullName>
    </submittedName>
</protein>
<organism evidence="5">
    <name type="scientific">Amblyomma triste</name>
    <name type="common">Neotropical tick</name>
    <dbReference type="NCBI Taxonomy" id="251400"/>
    <lineage>
        <taxon>Eukaryota</taxon>
        <taxon>Metazoa</taxon>
        <taxon>Ecdysozoa</taxon>
        <taxon>Arthropoda</taxon>
        <taxon>Chelicerata</taxon>
        <taxon>Arachnida</taxon>
        <taxon>Acari</taxon>
        <taxon>Parasitiformes</taxon>
        <taxon>Ixodida</taxon>
        <taxon>Ixodoidea</taxon>
        <taxon>Ixodidae</taxon>
        <taxon>Amblyomminae</taxon>
        <taxon>Amblyomma</taxon>
    </lineage>
</organism>
<proteinExistence type="evidence at transcript level"/>
<comment type="similarity">
    <text evidence="1">Belongs to the EPG5 family.</text>
</comment>
<keyword evidence="2" id="KW-0072">Autophagy</keyword>
<evidence type="ECO:0000256" key="1">
    <source>
        <dbReference type="ARBA" id="ARBA00010948"/>
    </source>
</evidence>
<dbReference type="PANTHER" id="PTHR31139:SF4">
    <property type="entry name" value="ECTOPIC P GRANULES PROTEIN 5 HOMOLOG"/>
    <property type="match status" value="1"/>
</dbReference>